<comment type="caution">
    <text evidence="1">The sequence shown here is derived from an EMBL/GenBank/DDBJ whole genome shotgun (WGS) entry which is preliminary data.</text>
</comment>
<gene>
    <name evidence="1" type="ORF">IC620_14800</name>
</gene>
<sequence>MKFTIKGWLYDHVTLYWENGQLTSDRADILQVVFRRIDEIEASEAFLLCPKTHLFFTSNYLDEGYSAYLVLKHILEFVSEEPNPEELLYELSLPNGQHHK</sequence>
<accession>A0A926NHF3</accession>
<dbReference type="Proteomes" id="UP000661691">
    <property type="component" value="Unassembled WGS sequence"/>
</dbReference>
<reference evidence="1" key="1">
    <citation type="submission" date="2020-09" db="EMBL/GenBank/DDBJ databases">
        <title>A novel bacterium of genus Hazenella, isolated from South China Sea.</title>
        <authorList>
            <person name="Huang H."/>
            <person name="Mo K."/>
            <person name="Hu Y."/>
        </authorList>
    </citation>
    <scope>NUCLEOTIDE SEQUENCE</scope>
    <source>
        <strain evidence="1">IB182357</strain>
    </source>
</reference>
<name>A0A926NHF3_9BACL</name>
<proteinExistence type="predicted"/>
<keyword evidence="2" id="KW-1185">Reference proteome</keyword>
<dbReference type="AlphaFoldDB" id="A0A926NHF3"/>
<organism evidence="1 2">
    <name type="scientific">Polycladospora coralii</name>
    <dbReference type="NCBI Taxonomy" id="2771432"/>
    <lineage>
        <taxon>Bacteria</taxon>
        <taxon>Bacillati</taxon>
        <taxon>Bacillota</taxon>
        <taxon>Bacilli</taxon>
        <taxon>Bacillales</taxon>
        <taxon>Thermoactinomycetaceae</taxon>
        <taxon>Polycladospora</taxon>
    </lineage>
</organism>
<dbReference type="EMBL" id="JACXAH010000030">
    <property type="protein sequence ID" value="MBD1373614.1"/>
    <property type="molecule type" value="Genomic_DNA"/>
</dbReference>
<evidence type="ECO:0000313" key="1">
    <source>
        <dbReference type="EMBL" id="MBD1373614.1"/>
    </source>
</evidence>
<protein>
    <submittedName>
        <fullName evidence="1">Uncharacterized protein</fullName>
    </submittedName>
</protein>
<dbReference type="RefSeq" id="WP_191138837.1">
    <property type="nucleotide sequence ID" value="NZ_JACXAG020000001.1"/>
</dbReference>
<evidence type="ECO:0000313" key="2">
    <source>
        <dbReference type="Proteomes" id="UP000661691"/>
    </source>
</evidence>